<dbReference type="Pfam" id="PF01381">
    <property type="entry name" value="HTH_3"/>
    <property type="match status" value="1"/>
</dbReference>
<proteinExistence type="predicted"/>
<reference evidence="3 4" key="1">
    <citation type="submission" date="2016-02" db="EMBL/GenBank/DDBJ databases">
        <title>Species-wide whole genome sequencing reveals diversity, host range in Lonsdalea quercina.</title>
        <authorList>
            <person name="Li Y."/>
        </authorList>
    </citation>
    <scope>NUCLEOTIDE SEQUENCE [LARGE SCALE GENOMIC DNA]</scope>
    <source>
        <strain evidence="3 4">CFCC 12721</strain>
    </source>
</reference>
<dbReference type="CDD" id="cd00093">
    <property type="entry name" value="HTH_XRE"/>
    <property type="match status" value="1"/>
</dbReference>
<accession>A0ABX9ELT3</accession>
<comment type="caution">
    <text evidence="3">The sequence shown here is derived from an EMBL/GenBank/DDBJ whole genome shotgun (WGS) entry which is preliminary data.</text>
</comment>
<name>A0ABX9ELT3_9GAMM</name>
<dbReference type="PANTHER" id="PTHR46558">
    <property type="entry name" value="TRACRIPTIONAL REGULATORY PROTEIN-RELATED-RELATED"/>
    <property type="match status" value="1"/>
</dbReference>
<evidence type="ECO:0000256" key="1">
    <source>
        <dbReference type="ARBA" id="ARBA00023125"/>
    </source>
</evidence>
<keyword evidence="4" id="KW-1185">Reference proteome</keyword>
<gene>
    <name evidence="3" type="ORF">AU492_17165</name>
</gene>
<dbReference type="SUPFAM" id="SSF47413">
    <property type="entry name" value="lambda repressor-like DNA-binding domains"/>
    <property type="match status" value="1"/>
</dbReference>
<protein>
    <submittedName>
        <fullName evidence="3">Transcriptional regulator</fullName>
    </submittedName>
</protein>
<sequence length="129" mass="14835">MSNSVYWCFAMPLSERLITLRKQRSLSQQAMADAIGIHANSWKKYETGLAQPSLDVLKKIATSLNVSTDFLLFDEHERVPADELSLQFEAVSQLPEEEQNVVREVLEGLIIKYQARRWDLARQAAKKRE</sequence>
<dbReference type="NCBIfam" id="NF041951">
    <property type="entry name" value="phage_RstR"/>
    <property type="match status" value="1"/>
</dbReference>
<dbReference type="PANTHER" id="PTHR46558:SF11">
    <property type="entry name" value="HTH-TYPE TRANSCRIPTIONAL REGULATOR XRE"/>
    <property type="match status" value="1"/>
</dbReference>
<dbReference type="Proteomes" id="UP000250186">
    <property type="component" value="Unassembled WGS sequence"/>
</dbReference>
<evidence type="ECO:0000313" key="4">
    <source>
        <dbReference type="Proteomes" id="UP000250186"/>
    </source>
</evidence>
<evidence type="ECO:0000259" key="2">
    <source>
        <dbReference type="PROSITE" id="PS50943"/>
    </source>
</evidence>
<dbReference type="Gene3D" id="1.10.260.40">
    <property type="entry name" value="lambda repressor-like DNA-binding domains"/>
    <property type="match status" value="1"/>
</dbReference>
<organism evidence="3 4">
    <name type="scientific">Lonsdalea populi</name>
    <dbReference type="NCBI Taxonomy" id="1172565"/>
    <lineage>
        <taxon>Bacteria</taxon>
        <taxon>Pseudomonadati</taxon>
        <taxon>Pseudomonadota</taxon>
        <taxon>Gammaproteobacteria</taxon>
        <taxon>Enterobacterales</taxon>
        <taxon>Pectobacteriaceae</taxon>
        <taxon>Lonsdalea</taxon>
    </lineage>
</organism>
<dbReference type="SMART" id="SM00530">
    <property type="entry name" value="HTH_XRE"/>
    <property type="match status" value="1"/>
</dbReference>
<feature type="domain" description="HTH cro/C1-type" evidence="2">
    <location>
        <begin position="17"/>
        <end position="71"/>
    </location>
</feature>
<dbReference type="InterPro" id="IPR010982">
    <property type="entry name" value="Lambda_DNA-bd_dom_sf"/>
</dbReference>
<dbReference type="EMBL" id="LUSW01000079">
    <property type="protein sequence ID" value="RAT30042.1"/>
    <property type="molecule type" value="Genomic_DNA"/>
</dbReference>
<dbReference type="PROSITE" id="PS50943">
    <property type="entry name" value="HTH_CROC1"/>
    <property type="match status" value="1"/>
</dbReference>
<dbReference type="InterPro" id="IPR049639">
    <property type="entry name" value="RstR"/>
</dbReference>
<evidence type="ECO:0000313" key="3">
    <source>
        <dbReference type="EMBL" id="RAT30042.1"/>
    </source>
</evidence>
<keyword evidence="1" id="KW-0238">DNA-binding</keyword>
<dbReference type="InterPro" id="IPR001387">
    <property type="entry name" value="Cro/C1-type_HTH"/>
</dbReference>